<organism evidence="1 2">
    <name type="scientific">Flavilitoribacter nigricans (strain ATCC 23147 / DSM 23189 / NBRC 102662 / NCIMB 1420 / SS-2)</name>
    <name type="common">Lewinella nigricans</name>
    <dbReference type="NCBI Taxonomy" id="1122177"/>
    <lineage>
        <taxon>Bacteria</taxon>
        <taxon>Pseudomonadati</taxon>
        <taxon>Bacteroidota</taxon>
        <taxon>Saprospiria</taxon>
        <taxon>Saprospirales</taxon>
        <taxon>Lewinellaceae</taxon>
        <taxon>Flavilitoribacter</taxon>
    </lineage>
</organism>
<dbReference type="EMBL" id="PDUD01000020">
    <property type="protein sequence ID" value="PHN05766.1"/>
    <property type="molecule type" value="Genomic_DNA"/>
</dbReference>
<dbReference type="OrthoDB" id="956723at2"/>
<evidence type="ECO:0000313" key="1">
    <source>
        <dbReference type="EMBL" id="PHN05766.1"/>
    </source>
</evidence>
<reference evidence="1 2" key="1">
    <citation type="submission" date="2017-10" db="EMBL/GenBank/DDBJ databases">
        <title>The draft genome sequence of Lewinella nigricans NBRC 102662.</title>
        <authorList>
            <person name="Wang K."/>
        </authorList>
    </citation>
    <scope>NUCLEOTIDE SEQUENCE [LARGE SCALE GENOMIC DNA]</scope>
    <source>
        <strain evidence="1 2">NBRC 102662</strain>
    </source>
</reference>
<proteinExistence type="predicted"/>
<dbReference type="RefSeq" id="WP_099150856.1">
    <property type="nucleotide sequence ID" value="NZ_PDUD01000020.1"/>
</dbReference>
<gene>
    <name evidence="1" type="ORF">CRP01_14925</name>
</gene>
<protein>
    <submittedName>
        <fullName evidence="1">Uncharacterized protein</fullName>
    </submittedName>
</protein>
<sequence length="160" mass="18449">MKYRRLTLEELSELEQDFIQFLSANGIPGPDWEKIKEDDPAKAEGLIELFSDIIFDKTLDQIEYLEYKTPKDIKIFHCEKHKIVMNGLLVDGKSDIDFTQAQDPEEMSRLLASSGAKLKIYTAQKKYHPNRKMELFKMMEDGALISRDGALFKTLESLKG</sequence>
<dbReference type="AlphaFoldDB" id="A0A2D0NBJ7"/>
<accession>A0A2D0NBJ7</accession>
<name>A0A2D0NBJ7_FLAN2</name>
<dbReference type="Pfam" id="PF20105">
    <property type="entry name" value="DUF6495"/>
    <property type="match status" value="1"/>
</dbReference>
<keyword evidence="2" id="KW-1185">Reference proteome</keyword>
<dbReference type="Proteomes" id="UP000223913">
    <property type="component" value="Unassembled WGS sequence"/>
</dbReference>
<dbReference type="InterPro" id="IPR045470">
    <property type="entry name" value="DUF6495"/>
</dbReference>
<comment type="caution">
    <text evidence="1">The sequence shown here is derived from an EMBL/GenBank/DDBJ whole genome shotgun (WGS) entry which is preliminary data.</text>
</comment>
<evidence type="ECO:0000313" key="2">
    <source>
        <dbReference type="Proteomes" id="UP000223913"/>
    </source>
</evidence>